<proteinExistence type="predicted"/>
<protein>
    <recommendedName>
        <fullName evidence="1">Retrotransposon gag domain-containing protein</fullName>
    </recommendedName>
</protein>
<dbReference type="InterPro" id="IPR005162">
    <property type="entry name" value="Retrotrans_gag_dom"/>
</dbReference>
<accession>A0AA88DE79</accession>
<keyword evidence="3" id="KW-1185">Reference proteome</keyword>
<evidence type="ECO:0000313" key="3">
    <source>
        <dbReference type="Proteomes" id="UP001187192"/>
    </source>
</evidence>
<dbReference type="AlphaFoldDB" id="A0AA88DE79"/>
<name>A0AA88DE79_FICCA</name>
<reference evidence="2" key="1">
    <citation type="submission" date="2023-07" db="EMBL/GenBank/DDBJ databases">
        <title>draft genome sequence of fig (Ficus carica).</title>
        <authorList>
            <person name="Takahashi T."/>
            <person name="Nishimura K."/>
        </authorList>
    </citation>
    <scope>NUCLEOTIDE SEQUENCE</scope>
</reference>
<dbReference type="Proteomes" id="UP001187192">
    <property type="component" value="Unassembled WGS sequence"/>
</dbReference>
<comment type="caution">
    <text evidence="2">The sequence shown here is derived from an EMBL/GenBank/DDBJ whole genome shotgun (WGS) entry which is preliminary data.</text>
</comment>
<evidence type="ECO:0000313" key="2">
    <source>
        <dbReference type="EMBL" id="GMN51897.1"/>
    </source>
</evidence>
<dbReference type="Pfam" id="PF03732">
    <property type="entry name" value="Retrotrans_gag"/>
    <property type="match status" value="1"/>
</dbReference>
<gene>
    <name evidence="2" type="ORF">TIFTF001_021054</name>
</gene>
<evidence type="ECO:0000259" key="1">
    <source>
        <dbReference type="Pfam" id="PF03732"/>
    </source>
</evidence>
<feature type="domain" description="Retrotransposon gag" evidence="1">
    <location>
        <begin position="8"/>
        <end position="54"/>
    </location>
</feature>
<sequence>MSVTKEHYDEFNNFRQGNLSVTKAVMRFNQLKHLCPHMVPNEEERLRRMIRMLRPEITVIVDSGTAPPTTTAEYVKTVETSEIKVGFKEVSGTITRGRRIFPIRGTITTIKEEVNQLSKLRTFHLVLSVESYILGSAVWAQIYVKFADARVTYPRIVQTRCTSPSIKVSRVIHRLSSKAYKPLLMGLVFPKDYLWPLFSPSMPEFSL</sequence>
<dbReference type="EMBL" id="BTGU01000039">
    <property type="protein sequence ID" value="GMN51897.1"/>
    <property type="molecule type" value="Genomic_DNA"/>
</dbReference>
<organism evidence="2 3">
    <name type="scientific">Ficus carica</name>
    <name type="common">Common fig</name>
    <dbReference type="NCBI Taxonomy" id="3494"/>
    <lineage>
        <taxon>Eukaryota</taxon>
        <taxon>Viridiplantae</taxon>
        <taxon>Streptophyta</taxon>
        <taxon>Embryophyta</taxon>
        <taxon>Tracheophyta</taxon>
        <taxon>Spermatophyta</taxon>
        <taxon>Magnoliopsida</taxon>
        <taxon>eudicotyledons</taxon>
        <taxon>Gunneridae</taxon>
        <taxon>Pentapetalae</taxon>
        <taxon>rosids</taxon>
        <taxon>fabids</taxon>
        <taxon>Rosales</taxon>
        <taxon>Moraceae</taxon>
        <taxon>Ficeae</taxon>
        <taxon>Ficus</taxon>
    </lineage>
</organism>